<dbReference type="Proteomes" id="UP001597018">
    <property type="component" value="Unassembled WGS sequence"/>
</dbReference>
<sequence length="484" mass="49383">MSPRSIPATPAGASASTDGRYPWSALATAYTGVFMAIMDVFVVLVAAPAIQADLRASDAVVQFVLAGYQVTYAVTLVIGGRLGDRCGRRRIFRIGMVVFTLASAGCGLAPSSGVLIGMRLVQGFGSALMFPQSFSLIQALVPADRRARAFGLLGAVIGSSTIIGQVLGGVLVEADLAGLSWRPVFLINVPIGLVSLWCAGKFVPESRAPRSHRLDLRGAVVLAVALTLLIVPLVQGRQLGWPAWSWLCLVAVVPATAGFVRAQRATVRAGGDPLVDPALLGQRTFAVGVCLVLLSYATQNSSFLVLSLTLQDGMGLGALESGLTYAPVAVCFLSASLLAARIFPRLGTALLPIGAAVTGLGFAAGMVVAAVAGPGLSVWALVPALVLQGAGMGLFQTPLQNTVLAQVSAHHVGTASGVVSTAQQVGGAVGVTIVGMLYFGALRGTGSGGHAHAFATSLTFNVVATGACLALLFVLTSGARRPTG</sequence>
<evidence type="ECO:0000256" key="3">
    <source>
        <dbReference type="ARBA" id="ARBA00022989"/>
    </source>
</evidence>
<feature type="transmembrane region" description="Helical" evidence="5">
    <location>
        <begin position="184"/>
        <end position="204"/>
    </location>
</feature>
<organism evidence="7 8">
    <name type="scientific">Saccharopolyspora rosea</name>
    <dbReference type="NCBI Taxonomy" id="524884"/>
    <lineage>
        <taxon>Bacteria</taxon>
        <taxon>Bacillati</taxon>
        <taxon>Actinomycetota</taxon>
        <taxon>Actinomycetes</taxon>
        <taxon>Pseudonocardiales</taxon>
        <taxon>Pseudonocardiaceae</taxon>
        <taxon>Saccharopolyspora</taxon>
    </lineage>
</organism>
<feature type="domain" description="Major facilitator superfamily (MFS) profile" evidence="6">
    <location>
        <begin position="25"/>
        <end position="482"/>
    </location>
</feature>
<protein>
    <submittedName>
        <fullName evidence="7">MFS transporter</fullName>
    </submittedName>
</protein>
<feature type="transmembrane region" description="Helical" evidence="5">
    <location>
        <begin position="416"/>
        <end position="439"/>
    </location>
</feature>
<feature type="transmembrane region" description="Helical" evidence="5">
    <location>
        <begin position="216"/>
        <end position="235"/>
    </location>
</feature>
<keyword evidence="3 5" id="KW-1133">Transmembrane helix</keyword>
<dbReference type="PANTHER" id="PTHR42718">
    <property type="entry name" value="MAJOR FACILITATOR SUPERFAMILY MULTIDRUG TRANSPORTER MFSC"/>
    <property type="match status" value="1"/>
</dbReference>
<feature type="transmembrane region" description="Helical" evidence="5">
    <location>
        <begin position="350"/>
        <end position="372"/>
    </location>
</feature>
<reference evidence="8" key="1">
    <citation type="journal article" date="2019" name="Int. J. Syst. Evol. Microbiol.">
        <title>The Global Catalogue of Microorganisms (GCM) 10K type strain sequencing project: providing services to taxonomists for standard genome sequencing and annotation.</title>
        <authorList>
            <consortium name="The Broad Institute Genomics Platform"/>
            <consortium name="The Broad Institute Genome Sequencing Center for Infectious Disease"/>
            <person name="Wu L."/>
            <person name="Ma J."/>
        </authorList>
    </citation>
    <scope>NUCLEOTIDE SEQUENCE [LARGE SCALE GENOMIC DNA]</scope>
    <source>
        <strain evidence="8">CCUG 56401</strain>
    </source>
</reference>
<evidence type="ECO:0000313" key="7">
    <source>
        <dbReference type="EMBL" id="MFD0921882.1"/>
    </source>
</evidence>
<dbReference type="InterPro" id="IPR036259">
    <property type="entry name" value="MFS_trans_sf"/>
</dbReference>
<dbReference type="PROSITE" id="PS50850">
    <property type="entry name" value="MFS"/>
    <property type="match status" value="1"/>
</dbReference>
<dbReference type="CDD" id="cd17321">
    <property type="entry name" value="MFS_MMR_MDR_like"/>
    <property type="match status" value="1"/>
</dbReference>
<dbReference type="Pfam" id="PF07690">
    <property type="entry name" value="MFS_1"/>
    <property type="match status" value="1"/>
</dbReference>
<feature type="transmembrane region" description="Helical" evidence="5">
    <location>
        <begin position="322"/>
        <end position="343"/>
    </location>
</feature>
<feature type="transmembrane region" description="Helical" evidence="5">
    <location>
        <begin position="149"/>
        <end position="172"/>
    </location>
</feature>
<dbReference type="Gene3D" id="1.20.1250.20">
    <property type="entry name" value="MFS general substrate transporter like domains"/>
    <property type="match status" value="1"/>
</dbReference>
<comment type="subcellular location">
    <subcellularLocation>
        <location evidence="1">Cell membrane</location>
        <topology evidence="1">Multi-pass membrane protein</topology>
    </subcellularLocation>
</comment>
<keyword evidence="2 5" id="KW-0812">Transmembrane</keyword>
<feature type="transmembrane region" description="Helical" evidence="5">
    <location>
        <begin position="451"/>
        <end position="475"/>
    </location>
</feature>
<comment type="caution">
    <text evidence="7">The sequence shown here is derived from an EMBL/GenBank/DDBJ whole genome shotgun (WGS) entry which is preliminary data.</text>
</comment>
<keyword evidence="4 5" id="KW-0472">Membrane</keyword>
<dbReference type="InterPro" id="IPR011701">
    <property type="entry name" value="MFS"/>
</dbReference>
<dbReference type="SUPFAM" id="SSF103473">
    <property type="entry name" value="MFS general substrate transporter"/>
    <property type="match status" value="1"/>
</dbReference>
<dbReference type="InterPro" id="IPR020846">
    <property type="entry name" value="MFS_dom"/>
</dbReference>
<feature type="transmembrane region" description="Helical" evidence="5">
    <location>
        <begin position="116"/>
        <end position="137"/>
    </location>
</feature>
<evidence type="ECO:0000256" key="5">
    <source>
        <dbReference type="SAM" id="Phobius"/>
    </source>
</evidence>
<gene>
    <name evidence="7" type="ORF">ACFQ16_19235</name>
</gene>
<evidence type="ECO:0000259" key="6">
    <source>
        <dbReference type="PROSITE" id="PS50850"/>
    </source>
</evidence>
<evidence type="ECO:0000313" key="8">
    <source>
        <dbReference type="Proteomes" id="UP001597018"/>
    </source>
</evidence>
<proteinExistence type="predicted"/>
<feature type="transmembrane region" description="Helical" evidence="5">
    <location>
        <begin position="378"/>
        <end position="395"/>
    </location>
</feature>
<dbReference type="RefSeq" id="WP_263253264.1">
    <property type="nucleotide sequence ID" value="NZ_BAABLT010000051.1"/>
</dbReference>
<evidence type="ECO:0000256" key="1">
    <source>
        <dbReference type="ARBA" id="ARBA00004651"/>
    </source>
</evidence>
<evidence type="ECO:0000256" key="4">
    <source>
        <dbReference type="ARBA" id="ARBA00023136"/>
    </source>
</evidence>
<accession>A0ABW3FZQ9</accession>
<feature type="transmembrane region" description="Helical" evidence="5">
    <location>
        <begin position="285"/>
        <end position="310"/>
    </location>
</feature>
<evidence type="ECO:0000256" key="2">
    <source>
        <dbReference type="ARBA" id="ARBA00022692"/>
    </source>
</evidence>
<keyword evidence="8" id="KW-1185">Reference proteome</keyword>
<dbReference type="Gene3D" id="1.20.1720.10">
    <property type="entry name" value="Multidrug resistance protein D"/>
    <property type="match status" value="1"/>
</dbReference>
<feature type="transmembrane region" description="Helical" evidence="5">
    <location>
        <begin position="241"/>
        <end position="260"/>
    </location>
</feature>
<dbReference type="PANTHER" id="PTHR42718:SF39">
    <property type="entry name" value="ACTINORHODIN TRANSPORTER-RELATED"/>
    <property type="match status" value="1"/>
</dbReference>
<feature type="transmembrane region" description="Helical" evidence="5">
    <location>
        <begin position="21"/>
        <end position="47"/>
    </location>
</feature>
<dbReference type="EMBL" id="JBHTIW010000016">
    <property type="protein sequence ID" value="MFD0921882.1"/>
    <property type="molecule type" value="Genomic_DNA"/>
</dbReference>
<feature type="transmembrane region" description="Helical" evidence="5">
    <location>
        <begin position="91"/>
        <end position="110"/>
    </location>
</feature>
<feature type="transmembrane region" description="Helical" evidence="5">
    <location>
        <begin position="59"/>
        <end position="79"/>
    </location>
</feature>
<name>A0ABW3FZQ9_9PSEU</name>